<dbReference type="STRING" id="65393.PCC7424_1330"/>
<sequence>MNHIVESFYSWYRSQIRNPKYRWLVLLGTVLYLVSPVDILPDFIPILGWIDDGVVLTLLMTEITRLITERRNGRNEIKNTETEPKDATVEVAATPE</sequence>
<keyword evidence="3 6" id="KW-1133">Transmembrane helix</keyword>
<dbReference type="OrthoDB" id="573033at2"/>
<feature type="compositionally biased region" description="Basic and acidic residues" evidence="5">
    <location>
        <begin position="72"/>
        <end position="88"/>
    </location>
</feature>
<keyword evidence="2 6" id="KW-0812">Transmembrane</keyword>
<keyword evidence="4 6" id="KW-0472">Membrane</keyword>
<organism evidence="8 9">
    <name type="scientific">Gloeothece citriformis (strain PCC 7424)</name>
    <name type="common">Cyanothece sp. (strain PCC 7424)</name>
    <dbReference type="NCBI Taxonomy" id="65393"/>
    <lineage>
        <taxon>Bacteria</taxon>
        <taxon>Bacillati</taxon>
        <taxon>Cyanobacteriota</taxon>
        <taxon>Cyanophyceae</taxon>
        <taxon>Oscillatoriophycideae</taxon>
        <taxon>Chroococcales</taxon>
        <taxon>Aphanothecaceae</taxon>
        <taxon>Gloeothece</taxon>
        <taxon>Gloeothece citriformis</taxon>
    </lineage>
</organism>
<evidence type="ECO:0000256" key="2">
    <source>
        <dbReference type="ARBA" id="ARBA00022692"/>
    </source>
</evidence>
<dbReference type="GO" id="GO:0012505">
    <property type="term" value="C:endomembrane system"/>
    <property type="evidence" value="ECO:0007669"/>
    <property type="project" value="UniProtKB-SubCell"/>
</dbReference>
<reference evidence="9" key="1">
    <citation type="journal article" date="2011" name="MBio">
        <title>Novel metabolic attributes of the genus Cyanothece, comprising a group of unicellular nitrogen-fixing Cyanobacteria.</title>
        <authorList>
            <person name="Bandyopadhyay A."/>
            <person name="Elvitigala T."/>
            <person name="Welsh E."/>
            <person name="Stockel J."/>
            <person name="Liberton M."/>
            <person name="Min H."/>
            <person name="Sherman L.A."/>
            <person name="Pakrasi H.B."/>
        </authorList>
    </citation>
    <scope>NUCLEOTIDE SEQUENCE [LARGE SCALE GENOMIC DNA]</scope>
    <source>
        <strain evidence="9">PCC 7424</strain>
    </source>
</reference>
<dbReference type="Proteomes" id="UP000002384">
    <property type="component" value="Chromosome"/>
</dbReference>
<dbReference type="AlphaFoldDB" id="B7K7K7"/>
<comment type="subcellular location">
    <subcellularLocation>
        <location evidence="1">Endomembrane system</location>
        <topology evidence="1">Multi-pass membrane protein</topology>
    </subcellularLocation>
</comment>
<dbReference type="HOGENOM" id="CLU_176251_0_0_3"/>
<dbReference type="RefSeq" id="WP_012598721.1">
    <property type="nucleotide sequence ID" value="NC_011729.1"/>
</dbReference>
<evidence type="ECO:0000256" key="4">
    <source>
        <dbReference type="ARBA" id="ARBA00023136"/>
    </source>
</evidence>
<dbReference type="eggNOG" id="COG3339">
    <property type="taxonomic scope" value="Bacteria"/>
</dbReference>
<evidence type="ECO:0000256" key="1">
    <source>
        <dbReference type="ARBA" id="ARBA00004127"/>
    </source>
</evidence>
<evidence type="ECO:0000256" key="5">
    <source>
        <dbReference type="SAM" id="MobiDB-lite"/>
    </source>
</evidence>
<evidence type="ECO:0000256" key="6">
    <source>
        <dbReference type="SAM" id="Phobius"/>
    </source>
</evidence>
<dbReference type="EMBL" id="CP001291">
    <property type="protein sequence ID" value="ACK69775.1"/>
    <property type="molecule type" value="Genomic_DNA"/>
</dbReference>
<evidence type="ECO:0000256" key="3">
    <source>
        <dbReference type="ARBA" id="ARBA00022989"/>
    </source>
</evidence>
<evidence type="ECO:0000313" key="9">
    <source>
        <dbReference type="Proteomes" id="UP000002384"/>
    </source>
</evidence>
<dbReference type="Pfam" id="PF06803">
    <property type="entry name" value="DUF1232"/>
    <property type="match status" value="1"/>
</dbReference>
<dbReference type="KEGG" id="cyc:PCC7424_1330"/>
<protein>
    <recommendedName>
        <fullName evidence="7">DUF1232 domain-containing protein</fullName>
    </recommendedName>
</protein>
<evidence type="ECO:0000313" key="8">
    <source>
        <dbReference type="EMBL" id="ACK69775.1"/>
    </source>
</evidence>
<name>B7K7K7_GLOC7</name>
<gene>
    <name evidence="8" type="ordered locus">PCC7424_1330</name>
</gene>
<feature type="transmembrane region" description="Helical" evidence="6">
    <location>
        <begin position="21"/>
        <end position="40"/>
    </location>
</feature>
<accession>B7K7K7</accession>
<evidence type="ECO:0000259" key="7">
    <source>
        <dbReference type="Pfam" id="PF06803"/>
    </source>
</evidence>
<dbReference type="InterPro" id="IPR010652">
    <property type="entry name" value="DUF1232"/>
</dbReference>
<feature type="domain" description="DUF1232" evidence="7">
    <location>
        <begin position="23"/>
        <end position="58"/>
    </location>
</feature>
<feature type="region of interest" description="Disordered" evidence="5">
    <location>
        <begin position="72"/>
        <end position="96"/>
    </location>
</feature>
<proteinExistence type="predicted"/>
<keyword evidence="9" id="KW-1185">Reference proteome</keyword>